<reference evidence="4 5" key="1">
    <citation type="submission" date="2014-08" db="EMBL/GenBank/DDBJ databases">
        <title>Comparative genomics of the Paenibacillus odorifer group.</title>
        <authorList>
            <person name="den Bakker H.C."/>
            <person name="Tsai Y.-C."/>
            <person name="Martin N."/>
            <person name="Korlach J."/>
            <person name="Wiedmann M."/>
        </authorList>
    </citation>
    <scope>NUCLEOTIDE SEQUENCE [LARGE SCALE GENOMIC DNA]</scope>
    <source>
        <strain evidence="4 5">DSM 14472</strain>
    </source>
</reference>
<evidence type="ECO:0000256" key="1">
    <source>
        <dbReference type="SAM" id="MobiDB-lite"/>
    </source>
</evidence>
<feature type="signal peptide" evidence="2">
    <location>
        <begin position="1"/>
        <end position="24"/>
    </location>
</feature>
<evidence type="ECO:0000313" key="4">
    <source>
        <dbReference type="EMBL" id="AIQ63814.1"/>
    </source>
</evidence>
<dbReference type="EMBL" id="CP009286">
    <property type="protein sequence ID" value="AIQ63814.1"/>
    <property type="molecule type" value="Genomic_DNA"/>
</dbReference>
<dbReference type="Pfam" id="PF07833">
    <property type="entry name" value="Cu_amine_oxidN1"/>
    <property type="match status" value="1"/>
</dbReference>
<dbReference type="InterPro" id="IPR036582">
    <property type="entry name" value="Mao_N_sf"/>
</dbReference>
<name>A0A089N515_9BACL</name>
<feature type="domain" description="Copper amine oxidase-like N-terminal" evidence="3">
    <location>
        <begin position="204"/>
        <end position="309"/>
    </location>
</feature>
<feature type="compositionally biased region" description="Basic and acidic residues" evidence="1">
    <location>
        <begin position="53"/>
        <end position="88"/>
    </location>
</feature>
<feature type="compositionally biased region" description="Polar residues" evidence="1">
    <location>
        <begin position="29"/>
        <end position="52"/>
    </location>
</feature>
<dbReference type="InterPro" id="IPR012854">
    <property type="entry name" value="Cu_amine_oxidase-like_N"/>
</dbReference>
<dbReference type="OrthoDB" id="2665331at2"/>
<dbReference type="AlphaFoldDB" id="A0A089N515"/>
<feature type="region of interest" description="Disordered" evidence="1">
    <location>
        <begin position="26"/>
        <end position="94"/>
    </location>
</feature>
<sequence length="312" mass="33332">MKKSWMILLTCLLAANLMAGTVLAKSDHSNGNSQSQKTAAPGNSQSGNAKGQNKSDKDSKPEQNGKADKNGKEDKDSKKATVTDDTYRDSATTSTYKGPNGYKGLLKAIENVEDKPAGAILADLLLTKYAANLTPEMKARLEAIKDKDAALTAVAEILEQQGSVTDAVYVEQDAIKANVKNINSYKKLGKLYDKLGKKGIKLYVNGEEPEAAASIVQNGTTLVPFRVIAEQLGAEVSWNQAEQSVTITKDGTSVKLVIGSKTAYVNGVKVTLQTAPAVKNGTTLVPVRFVSQALKATVKYDGETKSVIIYEE</sequence>
<evidence type="ECO:0000256" key="2">
    <source>
        <dbReference type="SAM" id="SignalP"/>
    </source>
</evidence>
<dbReference type="HOGENOM" id="CLU_917785_0_0_9"/>
<evidence type="ECO:0000259" key="3">
    <source>
        <dbReference type="Pfam" id="PF07833"/>
    </source>
</evidence>
<dbReference type="KEGG" id="pste:PSTEL_12685"/>
<dbReference type="Proteomes" id="UP000029507">
    <property type="component" value="Chromosome"/>
</dbReference>
<dbReference type="Gene3D" id="3.30.457.10">
    <property type="entry name" value="Copper amine oxidase-like, N-terminal domain"/>
    <property type="match status" value="1"/>
</dbReference>
<evidence type="ECO:0000313" key="5">
    <source>
        <dbReference type="Proteomes" id="UP000029507"/>
    </source>
</evidence>
<keyword evidence="2" id="KW-0732">Signal</keyword>
<keyword evidence="5" id="KW-1185">Reference proteome</keyword>
<protein>
    <submittedName>
        <fullName evidence="4">Copper amine oxidase</fullName>
    </submittedName>
</protein>
<dbReference type="STRING" id="169760.PSTEL_12685"/>
<proteinExistence type="predicted"/>
<accession>A0A089N515</accession>
<gene>
    <name evidence="4" type="ORF">PSTEL_12685</name>
</gene>
<dbReference type="SUPFAM" id="SSF55383">
    <property type="entry name" value="Copper amine oxidase, domain N"/>
    <property type="match status" value="1"/>
</dbReference>
<feature type="chain" id="PRO_5001847712" evidence="2">
    <location>
        <begin position="25"/>
        <end position="312"/>
    </location>
</feature>
<dbReference type="RefSeq" id="WP_038695622.1">
    <property type="nucleotide sequence ID" value="NZ_CP009286.1"/>
</dbReference>
<organism evidence="4 5">
    <name type="scientific">Paenibacillus stellifer</name>
    <dbReference type="NCBI Taxonomy" id="169760"/>
    <lineage>
        <taxon>Bacteria</taxon>
        <taxon>Bacillati</taxon>
        <taxon>Bacillota</taxon>
        <taxon>Bacilli</taxon>
        <taxon>Bacillales</taxon>
        <taxon>Paenibacillaceae</taxon>
        <taxon>Paenibacillus</taxon>
    </lineage>
</organism>